<name>E3T4C9_CROVB</name>
<dbReference type="EMBL" id="GU244497">
    <property type="protein sequence ID" value="ADO67042.1"/>
    <property type="molecule type" value="Genomic_DNA"/>
</dbReference>
<organismHost>
    <name type="scientific">Cafeteria roenbergensis</name>
    <name type="common">Marine flagellate</name>
    <dbReference type="NCBI Taxonomy" id="33653"/>
</organismHost>
<gene>
    <name evidence="1" type="ORF">crov009</name>
</gene>
<evidence type="ECO:0000313" key="1">
    <source>
        <dbReference type="EMBL" id="ADO67042.1"/>
    </source>
</evidence>
<reference evidence="1 2" key="1">
    <citation type="journal article" date="2010" name="Proc. Natl. Acad. Sci. U.S.A.">
        <title>Giant virus with a remarkable complement of genes infects marine zooplankton.</title>
        <authorList>
            <person name="Fischer M.G."/>
            <person name="Allen M.J."/>
            <person name="Wilson W.H."/>
            <person name="Suttle C.A."/>
        </authorList>
    </citation>
    <scope>NUCLEOTIDE SEQUENCE [LARGE SCALE GENOMIC DNA]</scope>
    <source>
        <strain evidence="1 2">BV-PW1</strain>
    </source>
</reference>
<protein>
    <submittedName>
        <fullName evidence="1">Uncharacterized protein</fullName>
    </submittedName>
</protein>
<keyword evidence="2" id="KW-1185">Reference proteome</keyword>
<proteinExistence type="predicted"/>
<dbReference type="RefSeq" id="YP_003969641.1">
    <property type="nucleotide sequence ID" value="NC_014637.1"/>
</dbReference>
<dbReference type="Proteomes" id="UP000029781">
    <property type="component" value="Segment"/>
</dbReference>
<organism evidence="1 2">
    <name type="scientific">Cafeteria roenbergensis virus (strain BV-PW1)</name>
    <name type="common">CroV</name>
    <dbReference type="NCBI Taxonomy" id="693272"/>
    <lineage>
        <taxon>Viruses</taxon>
        <taxon>Varidnaviria</taxon>
        <taxon>Bamfordvirae</taxon>
        <taxon>Nucleocytoviricota</taxon>
        <taxon>Megaviricetes</taxon>
        <taxon>Imitervirales</taxon>
        <taxon>Mimiviridae</taxon>
        <taxon>Aliimimivirinae</taxon>
        <taxon>Rheavirus</taxon>
        <taxon>Rheavirus sinusmexicani</taxon>
    </lineage>
</organism>
<sequence length="143" mass="17021">MIDSENYNMVIHDDEIICAEIQTLECKNGQMYSSVKTFHLSNYGKIICGRTYIIADFNKKLPIKFFIDNFTNNGKMFFKGGVSHYVDYNINVIFEIKNLIEDYTFKMEVKEILKDNIKLRIENEKLQKYKELEKYPEILKFSE</sequence>
<accession>E3T4C9</accession>
<evidence type="ECO:0000313" key="2">
    <source>
        <dbReference type="Proteomes" id="UP000029781"/>
    </source>
</evidence>
<dbReference type="GeneID" id="9887411"/>
<dbReference type="KEGG" id="vg:9887411"/>